<keyword evidence="2" id="KW-1185">Reference proteome</keyword>
<organism evidence="1 2">
    <name type="scientific">Paraburkholderia piptadeniae</name>
    <dbReference type="NCBI Taxonomy" id="1701573"/>
    <lineage>
        <taxon>Bacteria</taxon>
        <taxon>Pseudomonadati</taxon>
        <taxon>Pseudomonadota</taxon>
        <taxon>Betaproteobacteria</taxon>
        <taxon>Burkholderiales</taxon>
        <taxon>Burkholderiaceae</taxon>
        <taxon>Paraburkholderia</taxon>
    </lineage>
</organism>
<reference evidence="1" key="1">
    <citation type="submission" date="2016-12" db="EMBL/GenBank/DDBJ databases">
        <authorList>
            <person name="Moulin L."/>
        </authorList>
    </citation>
    <scope>NUCLEOTIDE SEQUENCE [LARGE SCALE GENOMIC DNA]</scope>
    <source>
        <strain evidence="1">STM 7183</strain>
    </source>
</reference>
<accession>A0A1N7RU88</accession>
<dbReference type="OrthoDB" id="9020852at2"/>
<dbReference type="Proteomes" id="UP000195569">
    <property type="component" value="Unassembled WGS sequence"/>
</dbReference>
<sequence length="192" mass="20363">MKVLRKSQWQFNTSAGGGIGCGIFSAESGMFVLDDRSRHLYQYLYSGFGPNFSSSLTSLLHIPKFALPKFVIKNDELSGSGSSTAFDSVGTLFLTEAFKGIDLQDPKSLEGGTIYLEGAAGYLFGGTGSLMLLGINRELLIMGIVKPDLIGMAIRGAPAVLTMAGDNEGLQNSAGVGFLLGQIAYKGLYIDN</sequence>
<dbReference type="RefSeq" id="WP_143810924.1">
    <property type="nucleotide sequence ID" value="NZ_CYGY02000018.1"/>
</dbReference>
<dbReference type="EMBL" id="CYGY02000018">
    <property type="protein sequence ID" value="SIT38695.1"/>
    <property type="molecule type" value="Genomic_DNA"/>
</dbReference>
<evidence type="ECO:0000313" key="1">
    <source>
        <dbReference type="EMBL" id="SIT38695.1"/>
    </source>
</evidence>
<protein>
    <submittedName>
        <fullName evidence="1">Membrane protein</fullName>
    </submittedName>
</protein>
<dbReference type="AlphaFoldDB" id="A0A1N7RU88"/>
<dbReference type="PROSITE" id="PS51257">
    <property type="entry name" value="PROKAR_LIPOPROTEIN"/>
    <property type="match status" value="1"/>
</dbReference>
<comment type="caution">
    <text evidence="1">The sequence shown here is derived from an EMBL/GenBank/DDBJ whole genome shotgun (WGS) entry which is preliminary data.</text>
</comment>
<evidence type="ECO:0000313" key="2">
    <source>
        <dbReference type="Proteomes" id="UP000195569"/>
    </source>
</evidence>
<name>A0A1N7RU88_9BURK</name>
<gene>
    <name evidence="1" type="ORF">BN2476_180021</name>
</gene>
<proteinExistence type="predicted"/>